<reference evidence="1" key="1">
    <citation type="journal article" date="2020" name="mSystems">
        <title>Genome- and Community-Level Interaction Insights into Carbon Utilization and Element Cycling Functions of Hydrothermarchaeota in Hydrothermal Sediment.</title>
        <authorList>
            <person name="Zhou Z."/>
            <person name="Liu Y."/>
            <person name="Xu W."/>
            <person name="Pan J."/>
            <person name="Luo Z.H."/>
            <person name="Li M."/>
        </authorList>
    </citation>
    <scope>NUCLEOTIDE SEQUENCE [LARGE SCALE GENOMIC DNA]</scope>
    <source>
        <strain evidence="1">SpSt-1</strain>
    </source>
</reference>
<sequence>MRRNIVIALAISLAIAVSWPLTTYLIYSILPEDVEAIIGVSDVAFPERPPSFLIGVGGLVTFRGTGFKFKGVLISTCEHIGTFKLESGEIIVTLFMPRYRCVGEEYELRGYELAKLIANENAMLKGHIFLTRRGIVFIPIEVAVENKTCIAILPHHR</sequence>
<gene>
    <name evidence="1" type="ORF">ENL47_03965</name>
</gene>
<name>A0A7C5YZ62_9CREN</name>
<evidence type="ECO:0000313" key="1">
    <source>
        <dbReference type="EMBL" id="HHR95977.1"/>
    </source>
</evidence>
<accession>A0A7C5YZ62</accession>
<protein>
    <submittedName>
        <fullName evidence="1">Uncharacterized protein</fullName>
    </submittedName>
</protein>
<proteinExistence type="predicted"/>
<comment type="caution">
    <text evidence="1">The sequence shown here is derived from an EMBL/GenBank/DDBJ whole genome shotgun (WGS) entry which is preliminary data.</text>
</comment>
<dbReference type="EMBL" id="DRUB01000072">
    <property type="protein sequence ID" value="HHR95977.1"/>
    <property type="molecule type" value="Genomic_DNA"/>
</dbReference>
<organism evidence="1">
    <name type="scientific">Ignisphaera aggregans</name>
    <dbReference type="NCBI Taxonomy" id="334771"/>
    <lineage>
        <taxon>Archaea</taxon>
        <taxon>Thermoproteota</taxon>
        <taxon>Thermoprotei</taxon>
        <taxon>Desulfurococcales</taxon>
        <taxon>Desulfurococcaceae</taxon>
        <taxon>Ignisphaera</taxon>
    </lineage>
</organism>
<dbReference type="AlphaFoldDB" id="A0A7C5YZ62"/>